<feature type="compositionally biased region" description="Basic and acidic residues" evidence="1">
    <location>
        <begin position="15"/>
        <end position="27"/>
    </location>
</feature>
<organism evidence="2 3">
    <name type="scientific">Paramuricea clavata</name>
    <name type="common">Red gorgonian</name>
    <name type="synonym">Violescent sea-whip</name>
    <dbReference type="NCBI Taxonomy" id="317549"/>
    <lineage>
        <taxon>Eukaryota</taxon>
        <taxon>Metazoa</taxon>
        <taxon>Cnidaria</taxon>
        <taxon>Anthozoa</taxon>
        <taxon>Octocorallia</taxon>
        <taxon>Malacalcyonacea</taxon>
        <taxon>Plexauridae</taxon>
        <taxon>Paramuricea</taxon>
    </lineage>
</organism>
<dbReference type="AlphaFoldDB" id="A0A6S7G5S7"/>
<keyword evidence="3" id="KW-1185">Reference proteome</keyword>
<sequence length="482" mass="54072">METNNSEHIEEETPEGQKDEQRKESRIQELEDQVAKLKEQLNAVFDETNQLLTQQSEEQVELFTHEQVVGEPGSVHKTEKEKIEQLTKQLNKANITINKLQSVNKRLREGKDAAELAKTKLEKEAKELRQTIYQLERALERERKSLQEDLQRKGHLCNKDCGLCCLLWICNNKLGLYPCGPHLQTIITLKLDRSDPITENKYLGCEAFMSILVKYEVVDIYPKQDPECPKKNDIHDCYCNKDKAWEKLMGVDTKERAVIIGSLILKADEVGHCVVCDLETDAREKGSLTIHDPQSEEWRTVNQDAFRKRVKDVDGVVVFTVNVENLNQIIKVYEKSLIHKSREDCNLTGTDNNRMSPVSPTVTESPEEPKIIELPAESTVTESPAESTVTVLPAESTVTELPAESTVTESPAESTVTVLPAESTVTKLPAESTVTESPAESTVTELPAESTVTKLPAESTVTKLPVEPNMQPAAQDMFPGEP</sequence>
<feature type="compositionally biased region" description="Polar residues" evidence="1">
    <location>
        <begin position="348"/>
        <end position="364"/>
    </location>
</feature>
<dbReference type="OrthoDB" id="10071175at2759"/>
<accession>A0A6S7G5S7</accession>
<dbReference type="Proteomes" id="UP001152795">
    <property type="component" value="Unassembled WGS sequence"/>
</dbReference>
<evidence type="ECO:0000313" key="2">
    <source>
        <dbReference type="EMBL" id="CAB3984252.1"/>
    </source>
</evidence>
<feature type="region of interest" description="Disordered" evidence="1">
    <location>
        <begin position="1"/>
        <end position="27"/>
    </location>
</feature>
<dbReference type="CDD" id="cd14688">
    <property type="entry name" value="bZIP_YAP"/>
    <property type="match status" value="1"/>
</dbReference>
<proteinExistence type="predicted"/>
<evidence type="ECO:0000313" key="3">
    <source>
        <dbReference type="Proteomes" id="UP001152795"/>
    </source>
</evidence>
<reference evidence="2" key="1">
    <citation type="submission" date="2020-04" db="EMBL/GenBank/DDBJ databases">
        <authorList>
            <person name="Alioto T."/>
            <person name="Alioto T."/>
            <person name="Gomez Garrido J."/>
        </authorList>
    </citation>
    <scope>NUCLEOTIDE SEQUENCE</scope>
    <source>
        <strain evidence="2">A484AB</strain>
    </source>
</reference>
<gene>
    <name evidence="2" type="ORF">PACLA_8A035404</name>
</gene>
<protein>
    <submittedName>
        <fullName evidence="2">Paternally-expressed gene 3</fullName>
    </submittedName>
</protein>
<feature type="region of interest" description="Disordered" evidence="1">
    <location>
        <begin position="348"/>
        <end position="367"/>
    </location>
</feature>
<comment type="caution">
    <text evidence="2">The sequence shown here is derived from an EMBL/GenBank/DDBJ whole genome shotgun (WGS) entry which is preliminary data.</text>
</comment>
<dbReference type="EMBL" id="CACRXK020000712">
    <property type="protein sequence ID" value="CAB3984252.1"/>
    <property type="molecule type" value="Genomic_DNA"/>
</dbReference>
<evidence type="ECO:0000256" key="1">
    <source>
        <dbReference type="SAM" id="MobiDB-lite"/>
    </source>
</evidence>
<feature type="region of interest" description="Disordered" evidence="1">
    <location>
        <begin position="427"/>
        <end position="455"/>
    </location>
</feature>
<feature type="compositionally biased region" description="Polar residues" evidence="1">
    <location>
        <begin position="432"/>
        <end position="444"/>
    </location>
</feature>
<name>A0A6S7G5S7_PARCT</name>